<organism evidence="4 5">
    <name type="scientific">Dyella koreensis</name>
    <dbReference type="NCBI Taxonomy" id="311235"/>
    <lineage>
        <taxon>Bacteria</taxon>
        <taxon>Pseudomonadati</taxon>
        <taxon>Pseudomonadota</taxon>
        <taxon>Gammaproteobacteria</taxon>
        <taxon>Lysobacterales</taxon>
        <taxon>Rhodanobacteraceae</taxon>
        <taxon>Dyella</taxon>
    </lineage>
</organism>
<evidence type="ECO:0000256" key="1">
    <source>
        <dbReference type="SAM" id="MobiDB-lite"/>
    </source>
</evidence>
<evidence type="ECO:0000259" key="2">
    <source>
        <dbReference type="Pfam" id="PF01471"/>
    </source>
</evidence>
<feature type="domain" description="X-Tfes XVIPCD" evidence="3">
    <location>
        <begin position="484"/>
        <end position="586"/>
    </location>
</feature>
<gene>
    <name evidence="4" type="ORF">ISS97_15170</name>
</gene>
<keyword evidence="5" id="KW-1185">Reference proteome</keyword>
<dbReference type="InterPro" id="IPR036365">
    <property type="entry name" value="PGBD-like_sf"/>
</dbReference>
<dbReference type="SUPFAM" id="SSF47090">
    <property type="entry name" value="PGBD-like"/>
    <property type="match status" value="1"/>
</dbReference>
<dbReference type="RefSeq" id="WP_379985576.1">
    <property type="nucleotide sequence ID" value="NZ_JADIKD010000011.1"/>
</dbReference>
<dbReference type="InterPro" id="IPR036366">
    <property type="entry name" value="PGBDSf"/>
</dbReference>
<dbReference type="Pfam" id="PF20410">
    <property type="entry name" value="X-Tfes_XVIPCD"/>
    <property type="match status" value="1"/>
</dbReference>
<dbReference type="Proteomes" id="UP001620408">
    <property type="component" value="Unassembled WGS sequence"/>
</dbReference>
<reference evidence="4 5" key="1">
    <citation type="submission" date="2020-10" db="EMBL/GenBank/DDBJ databases">
        <title>Phylogeny of dyella-like bacteria.</title>
        <authorList>
            <person name="Fu J."/>
        </authorList>
    </citation>
    <scope>NUCLEOTIDE SEQUENCE [LARGE SCALE GENOMIC DNA]</scope>
    <source>
        <strain evidence="4 5">BB4</strain>
    </source>
</reference>
<dbReference type="InterPro" id="IPR046519">
    <property type="entry name" value="X-Tfes_XVIPCD"/>
</dbReference>
<accession>A0ABW8K6T8</accession>
<proteinExistence type="predicted"/>
<name>A0ABW8K6T8_9GAMM</name>
<feature type="region of interest" description="Disordered" evidence="1">
    <location>
        <begin position="584"/>
        <end position="622"/>
    </location>
</feature>
<dbReference type="InterPro" id="IPR002477">
    <property type="entry name" value="Peptidoglycan-bd-like"/>
</dbReference>
<dbReference type="EMBL" id="JADIKD010000011">
    <property type="protein sequence ID" value="MFK2918614.1"/>
    <property type="molecule type" value="Genomic_DNA"/>
</dbReference>
<evidence type="ECO:0000313" key="4">
    <source>
        <dbReference type="EMBL" id="MFK2918614.1"/>
    </source>
</evidence>
<dbReference type="Gene3D" id="1.10.101.10">
    <property type="entry name" value="PGBD-like superfamily/PGBD"/>
    <property type="match status" value="1"/>
</dbReference>
<feature type="compositionally biased region" description="Low complexity" evidence="1">
    <location>
        <begin position="586"/>
        <end position="622"/>
    </location>
</feature>
<dbReference type="Pfam" id="PF01471">
    <property type="entry name" value="PG_binding_1"/>
    <property type="match status" value="1"/>
</dbReference>
<feature type="domain" description="Peptidoglycan binding-like" evidence="2">
    <location>
        <begin position="399"/>
        <end position="460"/>
    </location>
</feature>
<evidence type="ECO:0000313" key="5">
    <source>
        <dbReference type="Proteomes" id="UP001620408"/>
    </source>
</evidence>
<comment type="caution">
    <text evidence="4">The sequence shown here is derived from an EMBL/GenBank/DDBJ whole genome shotgun (WGS) entry which is preliminary data.</text>
</comment>
<protein>
    <submittedName>
        <fullName evidence="4">Peptidoglycan-binding protein</fullName>
    </submittedName>
</protein>
<evidence type="ECO:0000259" key="3">
    <source>
        <dbReference type="Pfam" id="PF20410"/>
    </source>
</evidence>
<sequence>MASITDNEARALIYFAIGVTSEGSDRSYQLAFAGNVRPDEHGAMKMHPKGNSGYTIGTLQTDLGQHKEAAGPLADAFQDWARAKHPDWVLTGAQRNQAVADLSRDGNDIKDQNGRPMDATVKAHLDRFLESDAGVSFVHQHDMAQTNRLMSRVVAPLRETTLFQQASIEDQEKMIAITAKAFNQNEVIGGGVLTRIKNGSYHSVTDVSGAIDHYPDYMQSGRNDALRGTQLFRDLQNTAPDHPLHQAWESVKADPLVNPTQLGNDSAHAQLPHEYAVMKDAFVDPAHARPMIQALSQGGSYAKTANGRGFYAEGQDLVVWDRAGNGHALVNGQWGQINSQDISIASNRDHTLDLNVKRDGVEERLLHVTHPAAARSTSAHSVAAGDHVQHPGTLREHDRGSEVGALQTKLGGLGYSDARGNPLVADNDFGSSTKVAVEAFQRDHGLKSDGIAGPATLKAIEEQTQALAQAKSSANQWQCPVRLDDSAHPDNAFYLKTRELVHQLDQQNGRTPDQRSDQLASALTVSGRASGLQRIDQIALSEDASALWGAQRPPGVRDHFFDQHCKVNTMQALNTSMEQSGAQWPQAMQQFQHQEQAQKQQQVQQQDQAMQQQAAQGAQITR</sequence>